<evidence type="ECO:0000313" key="4">
    <source>
        <dbReference type="Proteomes" id="UP000007305"/>
    </source>
</evidence>
<reference evidence="3" key="3">
    <citation type="submission" date="2021-05" db="UniProtKB">
        <authorList>
            <consortium name="EnsemblPlants"/>
        </authorList>
    </citation>
    <scope>IDENTIFICATION</scope>
    <source>
        <strain evidence="3">cv. B73</strain>
    </source>
</reference>
<keyword evidence="1" id="KW-0175">Coiled coil</keyword>
<keyword evidence="4" id="KW-1185">Reference proteome</keyword>
<feature type="compositionally biased region" description="Low complexity" evidence="2">
    <location>
        <begin position="28"/>
        <end position="39"/>
    </location>
</feature>
<feature type="coiled-coil region" evidence="1">
    <location>
        <begin position="209"/>
        <end position="243"/>
    </location>
</feature>
<dbReference type="Gramene" id="Zm00001eb081260_T004">
    <property type="protein sequence ID" value="Zm00001eb081260_P004"/>
    <property type="gene ID" value="Zm00001eb081260"/>
</dbReference>
<sequence length="525" mass="57591">MCVLLLFDYLVRRYGFLNWDPPSTSQIGSPSRPGSGLRGAATASSVSRDRELSPRLQRSRSSAGGGSKASLSPERRRGVGAMQQRVAQLEEELRREREEKARTVRDLEDLRRDGGAKGVADKLEQTKISLEEAKLEMATLQQQASKSLASARRGGVLEQRSVRDLMFGGADEEIMVLRAELRAAVQGEERSRKALDDLSAALSDVTAEARQVKAWLSEAQAELEAANAEAGRLRAALRGASDERDRYRLEADECAAAWGDKERVLLDCVRASEGDASRARQENTRLVESQRVVRDENARLRDILKQAVAEASAARDSLELARAENARLSAAVADKDGALQSLRQEYECVRVSEAAAQGSLRELNSLLAATTTTACNTPASSAKTAPAPGYGLDQRLPNGSSKKGTPRSASQRWMPDKPRTPSSRRTYSIGEPGKLTTGFSRSARMGNLNPRDRVFASLSNIADLKSAADAATEDLDDEFDHIDESHYVDTEDSTKHKKSLIFRRFGDFFRRKSLYKPNSAPVHTL</sequence>
<evidence type="ECO:0000256" key="1">
    <source>
        <dbReference type="SAM" id="Coils"/>
    </source>
</evidence>
<evidence type="ECO:0000313" key="3">
    <source>
        <dbReference type="EnsemblPlants" id="Zm00001eb081260_P004"/>
    </source>
</evidence>
<accession>A0A804MFD7</accession>
<feature type="region of interest" description="Disordered" evidence="2">
    <location>
        <begin position="376"/>
        <end position="443"/>
    </location>
</feature>
<protein>
    <submittedName>
        <fullName evidence="3">Uncharacterized protein</fullName>
    </submittedName>
</protein>
<feature type="compositionally biased region" description="Low complexity" evidence="2">
    <location>
        <begin position="55"/>
        <end position="72"/>
    </location>
</feature>
<evidence type="ECO:0000256" key="2">
    <source>
        <dbReference type="SAM" id="MobiDB-lite"/>
    </source>
</evidence>
<dbReference type="PANTHER" id="PTHR35164:SF14">
    <property type="entry name" value="OS04G0450900 PROTEIN"/>
    <property type="match status" value="1"/>
</dbReference>
<dbReference type="PANTHER" id="PTHR35164">
    <property type="entry name" value="EXPRESSED PROTEIN"/>
    <property type="match status" value="1"/>
</dbReference>
<feature type="region of interest" description="Disordered" evidence="2">
    <location>
        <begin position="21"/>
        <end position="86"/>
    </location>
</feature>
<organism evidence="3 4">
    <name type="scientific">Zea mays</name>
    <name type="common">Maize</name>
    <dbReference type="NCBI Taxonomy" id="4577"/>
    <lineage>
        <taxon>Eukaryota</taxon>
        <taxon>Viridiplantae</taxon>
        <taxon>Streptophyta</taxon>
        <taxon>Embryophyta</taxon>
        <taxon>Tracheophyta</taxon>
        <taxon>Spermatophyta</taxon>
        <taxon>Magnoliopsida</taxon>
        <taxon>Liliopsida</taxon>
        <taxon>Poales</taxon>
        <taxon>Poaceae</taxon>
        <taxon>PACMAD clade</taxon>
        <taxon>Panicoideae</taxon>
        <taxon>Andropogonodae</taxon>
        <taxon>Andropogoneae</taxon>
        <taxon>Tripsacinae</taxon>
        <taxon>Zea</taxon>
    </lineage>
</organism>
<dbReference type="EnsemblPlants" id="Zm00001eb081260_T004">
    <property type="protein sequence ID" value="Zm00001eb081260_P004"/>
    <property type="gene ID" value="Zm00001eb081260"/>
</dbReference>
<dbReference type="AlphaFoldDB" id="A0A804MFD7"/>
<evidence type="ECO:0007829" key="5">
    <source>
        <dbReference type="PeptideAtlas" id="A0A804MFD7"/>
    </source>
</evidence>
<reference evidence="4" key="1">
    <citation type="submission" date="2015-12" db="EMBL/GenBank/DDBJ databases">
        <title>Update maize B73 reference genome by single molecule sequencing technologies.</title>
        <authorList>
            <consortium name="Maize Genome Sequencing Project"/>
            <person name="Ware D."/>
        </authorList>
    </citation>
    <scope>NUCLEOTIDE SEQUENCE [LARGE SCALE GENOMIC DNA]</scope>
    <source>
        <strain evidence="4">cv. B73</strain>
    </source>
</reference>
<keyword evidence="5" id="KW-1267">Proteomics identification</keyword>
<dbReference type="OrthoDB" id="774313at2759"/>
<dbReference type="Proteomes" id="UP000007305">
    <property type="component" value="Chromosome 2"/>
</dbReference>
<feature type="compositionally biased region" description="Low complexity" evidence="2">
    <location>
        <begin position="376"/>
        <end position="388"/>
    </location>
</feature>
<reference evidence="3" key="2">
    <citation type="submission" date="2019-07" db="EMBL/GenBank/DDBJ databases">
        <authorList>
            <person name="Seetharam A."/>
            <person name="Woodhouse M."/>
            <person name="Cannon E."/>
        </authorList>
    </citation>
    <scope>NUCLEOTIDE SEQUENCE [LARGE SCALE GENOMIC DNA]</scope>
    <source>
        <strain evidence="3">cv. B73</strain>
    </source>
</reference>
<feature type="compositionally biased region" description="Polar residues" evidence="2">
    <location>
        <begin position="397"/>
        <end position="411"/>
    </location>
</feature>
<name>A0A804MFD7_MAIZE</name>
<proteinExistence type="evidence at protein level"/>
<gene>
    <name evidence="3" type="primary">LOC100384264</name>
</gene>